<comment type="caution">
    <text evidence="2">The sequence shown here is derived from an EMBL/GenBank/DDBJ whole genome shotgun (WGS) entry which is preliminary data.</text>
</comment>
<evidence type="ECO:0000313" key="3">
    <source>
        <dbReference type="Proteomes" id="UP000287830"/>
    </source>
</evidence>
<dbReference type="AlphaFoldDB" id="A0A7U9KZH2"/>
<dbReference type="GeneID" id="95624826"/>
<reference evidence="2 3" key="1">
    <citation type="submission" date="2018-11" db="EMBL/GenBank/DDBJ databases">
        <title>Whole genome sequence of Streptomyces chrestomyceticus NBRC 13444(T).</title>
        <authorList>
            <person name="Komaki H."/>
            <person name="Tamura T."/>
        </authorList>
    </citation>
    <scope>NUCLEOTIDE SEQUENCE [LARGE SCALE GENOMIC DNA]</scope>
    <source>
        <strain evidence="2 3">NBRC 13444</strain>
    </source>
</reference>
<dbReference type="OrthoDB" id="4293599at2"/>
<dbReference type="RefSeq" id="WP_125047505.1">
    <property type="nucleotide sequence ID" value="NZ_BHZC01000001.1"/>
</dbReference>
<evidence type="ECO:0000313" key="2">
    <source>
        <dbReference type="EMBL" id="GCD38261.1"/>
    </source>
</evidence>
<accession>A0A7U9KZH2</accession>
<proteinExistence type="predicted"/>
<sequence length="91" mass="9748">MPQRLAAALGCIALALGGAVAMAPAAQATPQACYYYVLEQHPGANEEVAERACRTGGKGGTEHFRACYLELRRDYVPPVVARDACRRAAER</sequence>
<organism evidence="2 3">
    <name type="scientific">Streptomyces chrestomyceticus JCM 4735</name>
    <dbReference type="NCBI Taxonomy" id="1306181"/>
    <lineage>
        <taxon>Bacteria</taxon>
        <taxon>Bacillati</taxon>
        <taxon>Actinomycetota</taxon>
        <taxon>Actinomycetes</taxon>
        <taxon>Kitasatosporales</taxon>
        <taxon>Streptomycetaceae</taxon>
        <taxon>Streptomyces</taxon>
    </lineage>
</organism>
<evidence type="ECO:0000256" key="1">
    <source>
        <dbReference type="SAM" id="SignalP"/>
    </source>
</evidence>
<protein>
    <recommendedName>
        <fullName evidence="4">Secreted protein</fullName>
    </recommendedName>
</protein>
<dbReference type="EMBL" id="BHZC01000001">
    <property type="protein sequence ID" value="GCD38261.1"/>
    <property type="molecule type" value="Genomic_DNA"/>
</dbReference>
<name>A0A7U9KZH2_9ACTN</name>
<feature type="chain" id="PRO_5030890571" description="Secreted protein" evidence="1">
    <location>
        <begin position="29"/>
        <end position="91"/>
    </location>
</feature>
<keyword evidence="1" id="KW-0732">Signal</keyword>
<evidence type="ECO:0008006" key="4">
    <source>
        <dbReference type="Google" id="ProtNLM"/>
    </source>
</evidence>
<feature type="signal peptide" evidence="1">
    <location>
        <begin position="1"/>
        <end position="28"/>
    </location>
</feature>
<dbReference type="Proteomes" id="UP000287830">
    <property type="component" value="Unassembled WGS sequence"/>
</dbReference>
<gene>
    <name evidence="2" type="ORF">OEIGOIKO_06073</name>
</gene>